<dbReference type="AlphaFoldDB" id="A0A1Y6F602"/>
<evidence type="ECO:0000256" key="5">
    <source>
        <dbReference type="ARBA" id="ARBA00022692"/>
    </source>
</evidence>
<feature type="transmembrane region" description="Helical" evidence="10">
    <location>
        <begin position="424"/>
        <end position="445"/>
    </location>
</feature>
<dbReference type="InterPro" id="IPR050222">
    <property type="entry name" value="MATE_MdtK"/>
</dbReference>
<dbReference type="Pfam" id="PF01554">
    <property type="entry name" value="MatE"/>
    <property type="match status" value="2"/>
</dbReference>
<feature type="transmembrane region" description="Helical" evidence="10">
    <location>
        <begin position="98"/>
        <end position="118"/>
    </location>
</feature>
<evidence type="ECO:0000256" key="9">
    <source>
        <dbReference type="ARBA" id="ARBA00031636"/>
    </source>
</evidence>
<feature type="transmembrane region" description="Helical" evidence="10">
    <location>
        <begin position="138"/>
        <end position="156"/>
    </location>
</feature>
<dbReference type="GO" id="GO:0015297">
    <property type="term" value="F:antiporter activity"/>
    <property type="evidence" value="ECO:0007669"/>
    <property type="project" value="UniProtKB-KW"/>
</dbReference>
<evidence type="ECO:0000256" key="6">
    <source>
        <dbReference type="ARBA" id="ARBA00022989"/>
    </source>
</evidence>
<gene>
    <name evidence="11" type="ORF">SAMN06297229_1708</name>
</gene>
<keyword evidence="4" id="KW-1003">Cell membrane</keyword>
<evidence type="ECO:0000256" key="4">
    <source>
        <dbReference type="ARBA" id="ARBA00022475"/>
    </source>
</evidence>
<keyword evidence="2" id="KW-0813">Transport</keyword>
<keyword evidence="8 10" id="KW-0472">Membrane</keyword>
<name>A0A1Y6F602_9GAMM</name>
<evidence type="ECO:0000256" key="10">
    <source>
        <dbReference type="SAM" id="Phobius"/>
    </source>
</evidence>
<dbReference type="GO" id="GO:0006811">
    <property type="term" value="P:monoatomic ion transport"/>
    <property type="evidence" value="ECO:0007669"/>
    <property type="project" value="UniProtKB-KW"/>
</dbReference>
<keyword evidence="6 10" id="KW-1133">Transmembrane helix</keyword>
<evidence type="ECO:0000313" key="12">
    <source>
        <dbReference type="Proteomes" id="UP000194450"/>
    </source>
</evidence>
<sequence>MNTTVTAAQKTAEWKQLAKLTGPILIAQLTQTMMSVVDTVMAGRVSATDLAAVSVGSSIWIPAILLVFGLALALAPIISHFDGARNHTQIARMVQQGFYVCVLGGLVTYAAIASAPWLLNIMTVEDEFRRVTLEYLEYIVWGLPAFIIYIVLRNFCEGLSHTLPSLVIGIIGLLVNIPANYIFIYGYFGMPALGGAGCGLASAIVLWAMALAMLGYVVWAKRFASIQLFARWHKPNWDDIWYVIRIGFPISVSLFFEVSLFAAVALLIAPLGATVVSSHQIALNISSLVYMVPLSLSMAVTLRVGFALGAGEPGAAMRSHKMALTFGMAFAAVNGLIMWLGGAWLAALYTENSDVIKLAAQLMGLAAIFTLSDTFQAVAIGTLRGYKDTRVVMFITFLSYWPFGLSVGYILALTDWFVPAMGAAGFWIGFITGLSMAAVLLSWRLHKVHRSYLKRFHQGLHPDHGHTH</sequence>
<feature type="transmembrane region" description="Helical" evidence="10">
    <location>
        <begin position="240"/>
        <end position="268"/>
    </location>
</feature>
<dbReference type="OrthoDB" id="9780160at2"/>
<keyword evidence="12" id="KW-1185">Reference proteome</keyword>
<dbReference type="CDD" id="cd13131">
    <property type="entry name" value="MATE_NorM_like"/>
    <property type="match status" value="1"/>
</dbReference>
<dbReference type="GO" id="GO:0005886">
    <property type="term" value="C:plasma membrane"/>
    <property type="evidence" value="ECO:0007669"/>
    <property type="project" value="UniProtKB-SubCell"/>
</dbReference>
<feature type="transmembrane region" description="Helical" evidence="10">
    <location>
        <begin position="322"/>
        <end position="346"/>
    </location>
</feature>
<dbReference type="RefSeq" id="WP_086434737.1">
    <property type="nucleotide sequence ID" value="NZ_FXWH01000001.1"/>
</dbReference>
<dbReference type="EMBL" id="FXWH01000001">
    <property type="protein sequence ID" value="SMQ68760.1"/>
    <property type="molecule type" value="Genomic_DNA"/>
</dbReference>
<evidence type="ECO:0000256" key="7">
    <source>
        <dbReference type="ARBA" id="ARBA00023065"/>
    </source>
</evidence>
<dbReference type="PANTHER" id="PTHR43298">
    <property type="entry name" value="MULTIDRUG RESISTANCE PROTEIN NORM-RELATED"/>
    <property type="match status" value="1"/>
</dbReference>
<protein>
    <recommendedName>
        <fullName evidence="9">Multidrug-efflux transporter</fullName>
    </recommendedName>
</protein>
<organism evidence="11 12">
    <name type="scientific">Pseudidiomarina planktonica</name>
    <dbReference type="NCBI Taxonomy" id="1323738"/>
    <lineage>
        <taxon>Bacteria</taxon>
        <taxon>Pseudomonadati</taxon>
        <taxon>Pseudomonadota</taxon>
        <taxon>Gammaproteobacteria</taxon>
        <taxon>Alteromonadales</taxon>
        <taxon>Idiomarinaceae</taxon>
        <taxon>Pseudidiomarina</taxon>
    </lineage>
</organism>
<feature type="transmembrane region" description="Helical" evidence="10">
    <location>
        <begin position="391"/>
        <end position="412"/>
    </location>
</feature>
<evidence type="ECO:0000256" key="3">
    <source>
        <dbReference type="ARBA" id="ARBA00022449"/>
    </source>
</evidence>
<dbReference type="PANTHER" id="PTHR43298:SF2">
    <property type="entry name" value="FMN_FAD EXPORTER YEEO-RELATED"/>
    <property type="match status" value="1"/>
</dbReference>
<dbReference type="Proteomes" id="UP000194450">
    <property type="component" value="Unassembled WGS sequence"/>
</dbReference>
<dbReference type="PIRSF" id="PIRSF006603">
    <property type="entry name" value="DinF"/>
    <property type="match status" value="1"/>
</dbReference>
<evidence type="ECO:0000256" key="1">
    <source>
        <dbReference type="ARBA" id="ARBA00004429"/>
    </source>
</evidence>
<dbReference type="InterPro" id="IPR002528">
    <property type="entry name" value="MATE_fam"/>
</dbReference>
<dbReference type="InterPro" id="IPR048279">
    <property type="entry name" value="MdtK-like"/>
</dbReference>
<feature type="transmembrane region" description="Helical" evidence="10">
    <location>
        <begin position="163"/>
        <end position="188"/>
    </location>
</feature>
<proteinExistence type="predicted"/>
<evidence type="ECO:0000256" key="2">
    <source>
        <dbReference type="ARBA" id="ARBA00022448"/>
    </source>
</evidence>
<feature type="transmembrane region" description="Helical" evidence="10">
    <location>
        <begin position="59"/>
        <end position="78"/>
    </location>
</feature>
<feature type="transmembrane region" description="Helical" evidence="10">
    <location>
        <begin position="200"/>
        <end position="219"/>
    </location>
</feature>
<evidence type="ECO:0000313" key="11">
    <source>
        <dbReference type="EMBL" id="SMQ68760.1"/>
    </source>
</evidence>
<keyword evidence="5 10" id="KW-0812">Transmembrane</keyword>
<comment type="subcellular location">
    <subcellularLocation>
        <location evidence="1">Cell inner membrane</location>
        <topology evidence="1">Multi-pass membrane protein</topology>
    </subcellularLocation>
</comment>
<dbReference type="GO" id="GO:0042910">
    <property type="term" value="F:xenobiotic transmembrane transporter activity"/>
    <property type="evidence" value="ECO:0007669"/>
    <property type="project" value="InterPro"/>
</dbReference>
<accession>A0A1Y6F602</accession>
<feature type="transmembrane region" description="Helical" evidence="10">
    <location>
        <begin position="288"/>
        <end position="310"/>
    </location>
</feature>
<reference evidence="12" key="1">
    <citation type="submission" date="2017-04" db="EMBL/GenBank/DDBJ databases">
        <authorList>
            <person name="Varghese N."/>
            <person name="Submissions S."/>
        </authorList>
    </citation>
    <scope>NUCLEOTIDE SEQUENCE [LARGE SCALE GENOMIC DNA]</scope>
</reference>
<keyword evidence="3" id="KW-0050">Antiport</keyword>
<keyword evidence="7" id="KW-0406">Ion transport</keyword>
<dbReference type="NCBIfam" id="TIGR00797">
    <property type="entry name" value="matE"/>
    <property type="match status" value="1"/>
</dbReference>
<evidence type="ECO:0000256" key="8">
    <source>
        <dbReference type="ARBA" id="ARBA00023136"/>
    </source>
</evidence>
<feature type="transmembrane region" description="Helical" evidence="10">
    <location>
        <begin position="358"/>
        <end position="379"/>
    </location>
</feature>